<protein>
    <submittedName>
        <fullName evidence="1">Uncharacterized protein</fullName>
    </submittedName>
</protein>
<comment type="caution">
    <text evidence="1">The sequence shown here is derived from an EMBL/GenBank/DDBJ whole genome shotgun (WGS) entry which is preliminary data.</text>
</comment>
<evidence type="ECO:0000313" key="1">
    <source>
        <dbReference type="EMBL" id="PCJ40873.1"/>
    </source>
</evidence>
<dbReference type="CDD" id="cd02440">
    <property type="entry name" value="AdoMet_MTases"/>
    <property type="match status" value="1"/>
</dbReference>
<gene>
    <name evidence="1" type="ORF">COA71_09725</name>
</gene>
<dbReference type="SUPFAM" id="SSF53335">
    <property type="entry name" value="S-adenosyl-L-methionine-dependent methyltransferases"/>
    <property type="match status" value="1"/>
</dbReference>
<dbReference type="Proteomes" id="UP000228987">
    <property type="component" value="Unassembled WGS sequence"/>
</dbReference>
<accession>A0A2A5CAT3</accession>
<sequence length="285" mass="32223">MSSHSLSAHVQRFYDENTDLFLTLGHSSEGSIHRAIWAYGVSSREEALHYIDDQICRLLLDYNDNSPPHIVDLGCGVASSLCYIESQLPVTGLGITLSEQQCKLANLRINKRGFSEKLQCIQADFCKLPKNLQKADLAFAIESFVHAQSAGAFFYQASTLVKPGGLLVICDDFLADNTLLQNNEAAHWLERFQQGWLINSLLSHEQIDKYASQAGFKKVERQNLSPYLALSRPRDYCINLLIKVIDKLALKSPYLQMLYGGHALQKCLSKQWINHEFVVWQKTND</sequence>
<dbReference type="AlphaFoldDB" id="A0A2A5CAT3"/>
<name>A0A2A5CAT3_9GAMM</name>
<dbReference type="PANTHER" id="PTHR44742:SF2">
    <property type="entry name" value="24-METHYLENESTEROL C-METHYLTRANSFERASE 2"/>
    <property type="match status" value="1"/>
</dbReference>
<reference evidence="2" key="1">
    <citation type="submission" date="2017-08" db="EMBL/GenBank/DDBJ databases">
        <title>A dynamic microbial community with high functional redundancy inhabits the cold, oxic subseafloor aquifer.</title>
        <authorList>
            <person name="Tully B.J."/>
            <person name="Wheat C.G."/>
            <person name="Glazer B.T."/>
            <person name="Huber J.A."/>
        </authorList>
    </citation>
    <scope>NUCLEOTIDE SEQUENCE [LARGE SCALE GENOMIC DNA]</scope>
</reference>
<organism evidence="1 2">
    <name type="scientific">SAR86 cluster bacterium</name>
    <dbReference type="NCBI Taxonomy" id="2030880"/>
    <lineage>
        <taxon>Bacteria</taxon>
        <taxon>Pseudomonadati</taxon>
        <taxon>Pseudomonadota</taxon>
        <taxon>Gammaproteobacteria</taxon>
        <taxon>SAR86 cluster</taxon>
    </lineage>
</organism>
<proteinExistence type="predicted"/>
<dbReference type="PANTHER" id="PTHR44742">
    <property type="match status" value="1"/>
</dbReference>
<dbReference type="InterPro" id="IPR029063">
    <property type="entry name" value="SAM-dependent_MTases_sf"/>
</dbReference>
<dbReference type="Gene3D" id="3.40.50.150">
    <property type="entry name" value="Vaccinia Virus protein VP39"/>
    <property type="match status" value="1"/>
</dbReference>
<dbReference type="Pfam" id="PF02353">
    <property type="entry name" value="CMAS"/>
    <property type="match status" value="1"/>
</dbReference>
<dbReference type="EMBL" id="NVWI01000007">
    <property type="protein sequence ID" value="PCJ40873.1"/>
    <property type="molecule type" value="Genomic_DNA"/>
</dbReference>
<evidence type="ECO:0000313" key="2">
    <source>
        <dbReference type="Proteomes" id="UP000228987"/>
    </source>
</evidence>